<dbReference type="Gene3D" id="1.20.1250.20">
    <property type="entry name" value="MFS general substrate transporter like domains"/>
    <property type="match status" value="1"/>
</dbReference>
<feature type="transmembrane region" description="Helical" evidence="7">
    <location>
        <begin position="60"/>
        <end position="83"/>
    </location>
</feature>
<feature type="transmembrane region" description="Helical" evidence="7">
    <location>
        <begin position="328"/>
        <end position="353"/>
    </location>
</feature>
<dbReference type="RefSeq" id="WP_315876081.1">
    <property type="nucleotide sequence ID" value="NZ_JAWCTQ010000002.1"/>
</dbReference>
<comment type="caution">
    <text evidence="8">The sequence shown here is derived from an EMBL/GenBank/DDBJ whole genome shotgun (WGS) entry which is preliminary data.</text>
</comment>
<dbReference type="Pfam" id="PF05977">
    <property type="entry name" value="MFS_3"/>
    <property type="match status" value="1"/>
</dbReference>
<evidence type="ECO:0000256" key="4">
    <source>
        <dbReference type="ARBA" id="ARBA00022692"/>
    </source>
</evidence>
<feature type="transmembrane region" description="Helical" evidence="7">
    <location>
        <begin position="391"/>
        <end position="410"/>
    </location>
</feature>
<dbReference type="PANTHER" id="PTHR23513">
    <property type="entry name" value="INTEGRAL MEMBRANE EFFLUX PROTEIN-RELATED"/>
    <property type="match status" value="1"/>
</dbReference>
<feature type="transmembrane region" description="Helical" evidence="7">
    <location>
        <begin position="365"/>
        <end position="385"/>
    </location>
</feature>
<sequence>MRSDGALDTETTPDTVVQRSRLGRQFTKLWAATSASAVGAGVSLAAAPLMASTLTDDPRLIAGVSVALTLPYALFGIPAGVLVDRVDRRRTMVRIDFFRGLVISALVLLVALDSAGLGALYACFFLIGTCETFFRNAAQILVPSVVSEKHLVAANGRIMSSETVGNQFVGPLIGSSLFVLAPAVPFGINAATFFASATLLTCLRLSAGGDPGPSAEERPRLLTDMATGLRWLLRHRLLRNLSLTAGAVNLVYTGALAVLVVYAHHELGLSDVGYGVLVACQAVGAIGAAKLSPPLVRRIGHGRTLVSVVTAFGCSNLIIWLFPSAWAVGPALALGACASVTWNTVTVVLRQTLVPKELQGRVNSIYRLFAWGALPIGAGLAGVISNSYGTPAVYALGVGVMAAVAVRLAFGVRTWFSRA</sequence>
<gene>
    <name evidence="8" type="ORF">RND61_03235</name>
</gene>
<protein>
    <submittedName>
        <fullName evidence="8">MFS transporter</fullName>
    </submittedName>
</protein>
<dbReference type="CDD" id="cd06173">
    <property type="entry name" value="MFS_MefA_like"/>
    <property type="match status" value="1"/>
</dbReference>
<evidence type="ECO:0000313" key="8">
    <source>
        <dbReference type="EMBL" id="MDT9681093.1"/>
    </source>
</evidence>
<feature type="transmembrane region" description="Helical" evidence="7">
    <location>
        <begin position="29"/>
        <end position="54"/>
    </location>
</feature>
<dbReference type="EMBL" id="JAWCTQ010000002">
    <property type="protein sequence ID" value="MDT9681093.1"/>
    <property type="molecule type" value="Genomic_DNA"/>
</dbReference>
<dbReference type="SUPFAM" id="SSF103473">
    <property type="entry name" value="MFS general substrate transporter"/>
    <property type="match status" value="1"/>
</dbReference>
<keyword evidence="5 7" id="KW-1133">Transmembrane helix</keyword>
<keyword evidence="3" id="KW-1003">Cell membrane</keyword>
<dbReference type="InterPro" id="IPR036259">
    <property type="entry name" value="MFS_trans_sf"/>
</dbReference>
<organism evidence="8 9">
    <name type="scientific">Streptomyces tamarix</name>
    <dbReference type="NCBI Taxonomy" id="3078565"/>
    <lineage>
        <taxon>Bacteria</taxon>
        <taxon>Bacillati</taxon>
        <taxon>Actinomycetota</taxon>
        <taxon>Actinomycetes</taxon>
        <taxon>Kitasatosporales</taxon>
        <taxon>Streptomycetaceae</taxon>
        <taxon>Streptomyces</taxon>
    </lineage>
</organism>
<accession>A0ABU3QEB8</accession>
<evidence type="ECO:0000256" key="5">
    <source>
        <dbReference type="ARBA" id="ARBA00022989"/>
    </source>
</evidence>
<keyword evidence="6 7" id="KW-0472">Membrane</keyword>
<name>A0ABU3QEB8_9ACTN</name>
<evidence type="ECO:0000256" key="3">
    <source>
        <dbReference type="ARBA" id="ARBA00022475"/>
    </source>
</evidence>
<evidence type="ECO:0000256" key="2">
    <source>
        <dbReference type="ARBA" id="ARBA00022448"/>
    </source>
</evidence>
<dbReference type="Proteomes" id="UP001250181">
    <property type="component" value="Unassembled WGS sequence"/>
</dbReference>
<evidence type="ECO:0000256" key="6">
    <source>
        <dbReference type="ARBA" id="ARBA00023136"/>
    </source>
</evidence>
<evidence type="ECO:0000256" key="7">
    <source>
        <dbReference type="SAM" id="Phobius"/>
    </source>
</evidence>
<evidence type="ECO:0000313" key="9">
    <source>
        <dbReference type="Proteomes" id="UP001250181"/>
    </source>
</evidence>
<feature type="transmembrane region" description="Helical" evidence="7">
    <location>
        <begin position="240"/>
        <end position="262"/>
    </location>
</feature>
<proteinExistence type="predicted"/>
<keyword evidence="2" id="KW-0813">Transport</keyword>
<dbReference type="InterPro" id="IPR010290">
    <property type="entry name" value="TM_effector"/>
</dbReference>
<dbReference type="PANTHER" id="PTHR23513:SF6">
    <property type="entry name" value="MAJOR FACILITATOR SUPERFAMILY ASSOCIATED DOMAIN-CONTAINING PROTEIN"/>
    <property type="match status" value="1"/>
</dbReference>
<evidence type="ECO:0000256" key="1">
    <source>
        <dbReference type="ARBA" id="ARBA00004651"/>
    </source>
</evidence>
<keyword evidence="4 7" id="KW-0812">Transmembrane</keyword>
<feature type="transmembrane region" description="Helical" evidence="7">
    <location>
        <begin position="274"/>
        <end position="292"/>
    </location>
</feature>
<reference evidence="8 9" key="1">
    <citation type="submission" date="2023-09" db="EMBL/GenBank/DDBJ databases">
        <title>Streptomyces sp. nov.: A antagonism against Alternaria gaisen Producing Streptochlin, Isolated from Tamarix root soil.</title>
        <authorList>
            <person name="Chen Y."/>
        </authorList>
    </citation>
    <scope>NUCLEOTIDE SEQUENCE [LARGE SCALE GENOMIC DNA]</scope>
    <source>
        <strain evidence="8 9">TRM76323</strain>
    </source>
</reference>
<keyword evidence="9" id="KW-1185">Reference proteome</keyword>
<comment type="subcellular location">
    <subcellularLocation>
        <location evidence="1">Cell membrane</location>
        <topology evidence="1">Multi-pass membrane protein</topology>
    </subcellularLocation>
</comment>
<feature type="transmembrane region" description="Helical" evidence="7">
    <location>
        <begin position="304"/>
        <end position="322"/>
    </location>
</feature>